<evidence type="ECO:0000256" key="7">
    <source>
        <dbReference type="ARBA" id="ARBA00022824"/>
    </source>
</evidence>
<reference evidence="14" key="1">
    <citation type="submission" date="2020-11" db="EMBL/GenBank/DDBJ databases">
        <authorList>
            <consortium name="DOE Joint Genome Institute"/>
            <person name="Ahrendt S."/>
            <person name="Riley R."/>
            <person name="Andreopoulos W."/>
            <person name="Labutti K."/>
            <person name="Pangilinan J."/>
            <person name="Ruiz-Duenas F.J."/>
            <person name="Barrasa J.M."/>
            <person name="Sanchez-Garcia M."/>
            <person name="Camarero S."/>
            <person name="Miyauchi S."/>
            <person name="Serrano A."/>
            <person name="Linde D."/>
            <person name="Babiker R."/>
            <person name="Drula E."/>
            <person name="Ayuso-Fernandez I."/>
            <person name="Pacheco R."/>
            <person name="Padilla G."/>
            <person name="Ferreira P."/>
            <person name="Barriuso J."/>
            <person name="Kellner H."/>
            <person name="Castanera R."/>
            <person name="Alfaro M."/>
            <person name="Ramirez L."/>
            <person name="Pisabarro A.G."/>
            <person name="Kuo A."/>
            <person name="Tritt A."/>
            <person name="Lipzen A."/>
            <person name="He G."/>
            <person name="Yan M."/>
            <person name="Ng V."/>
            <person name="Cullen D."/>
            <person name="Martin F."/>
            <person name="Rosso M.-N."/>
            <person name="Henrissat B."/>
            <person name="Hibbett D."/>
            <person name="Martinez A.T."/>
            <person name="Grigoriev I.V."/>
        </authorList>
    </citation>
    <scope>NUCLEOTIDE SEQUENCE</scope>
    <source>
        <strain evidence="14">CIRM-BRFM 674</strain>
    </source>
</reference>
<keyword evidence="9 12" id="KW-0472">Membrane</keyword>
<dbReference type="AlphaFoldDB" id="A0A9P6D6E7"/>
<evidence type="ECO:0000256" key="11">
    <source>
        <dbReference type="ARBA" id="ARBA00048899"/>
    </source>
</evidence>
<dbReference type="InterPro" id="IPR005599">
    <property type="entry name" value="GPI_mannosylTrfase"/>
</dbReference>
<keyword evidence="4 12" id="KW-0328">Glycosyltransferase</keyword>
<evidence type="ECO:0000256" key="4">
    <source>
        <dbReference type="ARBA" id="ARBA00022676"/>
    </source>
</evidence>
<dbReference type="GO" id="GO:0005789">
    <property type="term" value="C:endoplasmic reticulum membrane"/>
    <property type="evidence" value="ECO:0007669"/>
    <property type="project" value="UniProtKB-SubCell"/>
</dbReference>
<keyword evidence="15" id="KW-1185">Reference proteome</keyword>
<name>A0A9P6D6E7_9AGAR</name>
<dbReference type="GO" id="GO:0052917">
    <property type="term" value="F:dol-P-Man:Man(7)GlcNAc(2)-PP-Dol alpha-1,6-mannosyltransferase activity"/>
    <property type="evidence" value="ECO:0007669"/>
    <property type="project" value="UniProtKB-EC"/>
</dbReference>
<evidence type="ECO:0000256" key="13">
    <source>
        <dbReference type="SAM" id="SignalP"/>
    </source>
</evidence>
<feature type="transmembrane region" description="Helical" evidence="12">
    <location>
        <begin position="302"/>
        <end position="318"/>
    </location>
</feature>
<keyword evidence="6 12" id="KW-0812">Transmembrane</keyword>
<keyword evidence="5" id="KW-0808">Transferase</keyword>
<accession>A0A9P6D6E7</accession>
<evidence type="ECO:0000256" key="8">
    <source>
        <dbReference type="ARBA" id="ARBA00022989"/>
    </source>
</evidence>
<dbReference type="OrthoDB" id="19039at2759"/>
<evidence type="ECO:0000256" key="5">
    <source>
        <dbReference type="ARBA" id="ARBA00022679"/>
    </source>
</evidence>
<dbReference type="EC" id="2.4.1.-" evidence="12"/>
<evidence type="ECO:0000256" key="12">
    <source>
        <dbReference type="RuleBase" id="RU363075"/>
    </source>
</evidence>
<evidence type="ECO:0000256" key="6">
    <source>
        <dbReference type="ARBA" id="ARBA00022692"/>
    </source>
</evidence>
<evidence type="ECO:0000313" key="14">
    <source>
        <dbReference type="EMBL" id="KAF9484840.1"/>
    </source>
</evidence>
<dbReference type="PANTHER" id="PTHR22760">
    <property type="entry name" value="GLYCOSYLTRANSFERASE"/>
    <property type="match status" value="1"/>
</dbReference>
<feature type="transmembrane region" description="Helical" evidence="12">
    <location>
        <begin position="97"/>
        <end position="116"/>
    </location>
</feature>
<evidence type="ECO:0000256" key="3">
    <source>
        <dbReference type="ARBA" id="ARBA00007063"/>
    </source>
</evidence>
<comment type="pathway">
    <text evidence="2">Protein modification; protein glycosylation.</text>
</comment>
<evidence type="ECO:0000256" key="1">
    <source>
        <dbReference type="ARBA" id="ARBA00004477"/>
    </source>
</evidence>
<dbReference type="Proteomes" id="UP000807469">
    <property type="component" value="Unassembled WGS sequence"/>
</dbReference>
<comment type="similarity">
    <text evidence="3 12">Belongs to the glycosyltransferase 22 family.</text>
</comment>
<evidence type="ECO:0000256" key="10">
    <source>
        <dbReference type="ARBA" id="ARBA00044721"/>
    </source>
</evidence>
<feature type="transmembrane region" description="Helical" evidence="12">
    <location>
        <begin position="182"/>
        <end position="202"/>
    </location>
</feature>
<feature type="transmembrane region" description="Helical" evidence="12">
    <location>
        <begin position="356"/>
        <end position="375"/>
    </location>
</feature>
<keyword evidence="8 12" id="KW-1133">Transmembrane helix</keyword>
<protein>
    <recommendedName>
        <fullName evidence="12">Mannosyltransferase</fullName>
        <ecNumber evidence="12">2.4.1.-</ecNumber>
    </recommendedName>
</protein>
<dbReference type="Pfam" id="PF03901">
    <property type="entry name" value="Glyco_transf_22"/>
    <property type="match status" value="1"/>
</dbReference>
<keyword evidence="13" id="KW-0732">Signal</keyword>
<evidence type="ECO:0000256" key="2">
    <source>
        <dbReference type="ARBA" id="ARBA00004922"/>
    </source>
</evidence>
<evidence type="ECO:0000256" key="9">
    <source>
        <dbReference type="ARBA" id="ARBA00023136"/>
    </source>
</evidence>
<organism evidence="14 15">
    <name type="scientific">Pholiota conissans</name>
    <dbReference type="NCBI Taxonomy" id="109636"/>
    <lineage>
        <taxon>Eukaryota</taxon>
        <taxon>Fungi</taxon>
        <taxon>Dikarya</taxon>
        <taxon>Basidiomycota</taxon>
        <taxon>Agaricomycotina</taxon>
        <taxon>Agaricomycetes</taxon>
        <taxon>Agaricomycetidae</taxon>
        <taxon>Agaricales</taxon>
        <taxon>Agaricineae</taxon>
        <taxon>Strophariaceae</taxon>
        <taxon>Pholiota</taxon>
    </lineage>
</organism>
<feature type="transmembrane region" description="Helical" evidence="12">
    <location>
        <begin position="271"/>
        <end position="295"/>
    </location>
</feature>
<comment type="function">
    <text evidence="10">Mannosyltransferase that operates in the biosynthetic pathway of dolichol-linked oligosaccharides, the glycan precursors employed in protein asparagine (N)-glycosylation. The assembly of dolichol-linked oligosaccharides begins on the cytosolic side of the endoplasmic reticulum membrane and finishes in its lumen. The sequential addition of sugars to dolichol pyrophosphate produces dolichol-linked oligosaccharides containing fourteen sugars, including two GlcNAcs, nine mannoses and three glucoses. Once assembled, the oligosaccharide is transferred from the lipid to nascent proteins by oligosaccharyltransferases. In the lumen of the endoplasmic reticulum, adds the eighth mannose residue in an alpha-1,6 linkage onto Man(7)GlcNAc(2)-PP-dolichol to produce Man(8)GlcNAc(2)-PP-dolichol.</text>
</comment>
<proteinExistence type="inferred from homology"/>
<keyword evidence="7 12" id="KW-0256">Endoplasmic reticulum</keyword>
<feature type="transmembrane region" description="Helical" evidence="12">
    <location>
        <begin position="324"/>
        <end position="344"/>
    </location>
</feature>
<gene>
    <name evidence="14" type="ORF">BDN70DRAFT_872107</name>
</gene>
<comment type="caution">
    <text evidence="14">The sequence shown here is derived from an EMBL/GenBank/DDBJ whole genome shotgun (WGS) entry which is preliminary data.</text>
</comment>
<comment type="catalytic activity">
    <reaction evidence="11">
        <text>an alpha-D-Man-(1-&gt;2)-alpha-D-Man-(1-&gt;2)-alpha-D-Man-(1-&gt;3)-[alpha-D-Man-(1-&gt;2)-alpha-D-Man-(1-&gt;3)-alpha-D-Man-(1-&gt;6)]-beta-D-Man-(1-&gt;4)-beta-D-GlcNAc-(1-&gt;4)-alpha-D-GlcNAc-diphospho-di-trans,poly-cis-dolichol + a di-trans,poly-cis-dolichyl beta-D-mannosyl phosphate = an alpha-D-Man-(1-&gt;2)-alpha-D-Man-(1-&gt;2)-alpha-D-Man-(1-&gt;3)-[alpha-D-Man-(1-&gt;2)-alpha-D-Man-(1-&gt;3)-[alpha-D-Man-(1-&gt;6)]-alpha-D-Man-(1-&gt;6)]-beta-D-Man-(1-&gt;4)-beta-D-GlcNAc-(1-&gt;4)-alpha-D-GlcNAc-diphospho-di-trans,poly-cis-dolichol + a di-trans,poly-cis-dolichyl phosphate + H(+)</text>
        <dbReference type="Rhea" id="RHEA:29535"/>
        <dbReference type="Rhea" id="RHEA-COMP:19498"/>
        <dbReference type="Rhea" id="RHEA-COMP:19501"/>
        <dbReference type="Rhea" id="RHEA-COMP:19518"/>
        <dbReference type="Rhea" id="RHEA-COMP:19519"/>
        <dbReference type="ChEBI" id="CHEBI:15378"/>
        <dbReference type="ChEBI" id="CHEBI:57683"/>
        <dbReference type="ChEBI" id="CHEBI:58211"/>
        <dbReference type="ChEBI" id="CHEBI:132517"/>
        <dbReference type="ChEBI" id="CHEBI:132519"/>
        <dbReference type="EC" id="2.4.1.260"/>
    </reaction>
    <physiologicalReaction direction="left-to-right" evidence="11">
        <dbReference type="Rhea" id="RHEA:29536"/>
    </physiologicalReaction>
</comment>
<feature type="transmembrane region" description="Helical" evidence="12">
    <location>
        <begin position="152"/>
        <end position="170"/>
    </location>
</feature>
<feature type="signal peptide" evidence="13">
    <location>
        <begin position="1"/>
        <end position="23"/>
    </location>
</feature>
<dbReference type="EMBL" id="MU155140">
    <property type="protein sequence ID" value="KAF9484840.1"/>
    <property type="molecule type" value="Genomic_DNA"/>
</dbReference>
<dbReference type="PANTHER" id="PTHR22760:SF1">
    <property type="entry name" value="DOL-P-MAN:MAN(7)GLCNAC(2)-PP-DOL ALPHA-1,6-MANNOSYLTRANSFERASE"/>
    <property type="match status" value="1"/>
</dbReference>
<evidence type="ECO:0000313" key="15">
    <source>
        <dbReference type="Proteomes" id="UP000807469"/>
    </source>
</evidence>
<comment type="subcellular location">
    <subcellularLocation>
        <location evidence="1 12">Endoplasmic reticulum membrane</location>
        <topology evidence="1 12">Multi-pass membrane protein</topology>
    </subcellularLocation>
</comment>
<sequence>MPSMNVILDSLILFTGWAHVVLAPYTKVEESFNLHAVHDVIMYGVGAEGLPNYDHFVFPGAVPRTFVGSVLLAWLTKPVLRLATRLGYLSIKFDMQLLVRLVLATLNAATLCLIQRSTRRRFGLTASTFFTLFTCSQFHYPFWMGRTIPNMFATIPVNIATYILATRNYYYGRPSARSITGALSLVTFTAVVFRAEVALFLASLSMEILCHERITYTKLFKVGLVAGLLSIALTMYVDSYFWQRRWLWPEFSAVYFNVFQGKSADWGTSPWYTYFFLFLPKLLLGALPLSIVGFCIDQRIRTIIYPCLLFMFLISFLGHKEWRFIIYVVPVFNVAAAIGTKFLLYRWRHSWTGRLLALAITGIFCANFFATTLSIQSSMRNYPGGEALYLFHKLYPVDTYPTPHLYISNLAAQTGASLFLHLNSPPYGPFTPTSEQLNWTYNKTESLTPKTLSSYTSSITHIISETPPESDRYLDAQWHSVAVVRGFDRWKFDRTALKGKGDAAGKSLVTRLGDVLTIEESDKLWILERNGFKRIGF</sequence>
<feature type="transmembrane region" description="Helical" evidence="12">
    <location>
        <begin position="222"/>
        <end position="242"/>
    </location>
</feature>
<feature type="chain" id="PRO_5040252992" description="Mannosyltransferase" evidence="13">
    <location>
        <begin position="24"/>
        <end position="537"/>
    </location>
</feature>
<dbReference type="GO" id="GO:0006487">
    <property type="term" value="P:protein N-linked glycosylation"/>
    <property type="evidence" value="ECO:0007669"/>
    <property type="project" value="TreeGrafter"/>
</dbReference>